<accession>A0ABT1DGL9</accession>
<organism evidence="1 2">
    <name type="scientific">Paractinoplanes aksuensis</name>
    <dbReference type="NCBI Taxonomy" id="2939490"/>
    <lineage>
        <taxon>Bacteria</taxon>
        <taxon>Bacillati</taxon>
        <taxon>Actinomycetota</taxon>
        <taxon>Actinomycetes</taxon>
        <taxon>Micromonosporales</taxon>
        <taxon>Micromonosporaceae</taxon>
        <taxon>Paractinoplanes</taxon>
    </lineage>
</organism>
<dbReference type="EMBL" id="JAMYJR010000003">
    <property type="protein sequence ID" value="MCO8269979.1"/>
    <property type="molecule type" value="Genomic_DNA"/>
</dbReference>
<dbReference type="Proteomes" id="UP001523369">
    <property type="component" value="Unassembled WGS sequence"/>
</dbReference>
<keyword evidence="2" id="KW-1185">Reference proteome</keyword>
<dbReference type="RefSeq" id="WP_253236116.1">
    <property type="nucleotide sequence ID" value="NZ_JAMYJR010000003.1"/>
</dbReference>
<evidence type="ECO:0000313" key="1">
    <source>
        <dbReference type="EMBL" id="MCO8269979.1"/>
    </source>
</evidence>
<protein>
    <submittedName>
        <fullName evidence="1">Uncharacterized protein</fullName>
    </submittedName>
</protein>
<evidence type="ECO:0000313" key="2">
    <source>
        <dbReference type="Proteomes" id="UP001523369"/>
    </source>
</evidence>
<proteinExistence type="predicted"/>
<gene>
    <name evidence="1" type="ORF">M1L60_05155</name>
</gene>
<sequence length="114" mass="12476">MNERTYALSAAAAEFYETNFVIAGYFATGDPDRLAALCEEAGRRIDRLTTWMTATRLPSMDAFVEAELLPLAGHLKGEARRRIGADCRRSLDRFVTPGGEVAAPIEIQLVTGRG</sequence>
<reference evidence="1 2" key="1">
    <citation type="submission" date="2022-06" db="EMBL/GenBank/DDBJ databases">
        <title>New Species of the Genus Actinoplanes, ActinopZanes ferrugineus.</title>
        <authorList>
            <person name="Ding P."/>
        </authorList>
    </citation>
    <scope>NUCLEOTIDE SEQUENCE [LARGE SCALE GENOMIC DNA]</scope>
    <source>
        <strain evidence="1 2">TRM88003</strain>
    </source>
</reference>
<comment type="caution">
    <text evidence="1">The sequence shown here is derived from an EMBL/GenBank/DDBJ whole genome shotgun (WGS) entry which is preliminary data.</text>
</comment>
<name>A0ABT1DGL9_9ACTN</name>